<dbReference type="GO" id="GO:0005576">
    <property type="term" value="C:extracellular region"/>
    <property type="evidence" value="ECO:0007669"/>
    <property type="project" value="InterPro"/>
</dbReference>
<protein>
    <submittedName>
        <fullName evidence="3">Chitin binding domain-containing protein</fullName>
    </submittedName>
</protein>
<dbReference type="Proteomes" id="UP000323876">
    <property type="component" value="Unassembled WGS sequence"/>
</dbReference>
<dbReference type="AlphaFoldDB" id="A0A5N0EDM5"/>
<proteinExistence type="predicted"/>
<evidence type="ECO:0000313" key="3">
    <source>
        <dbReference type="EMBL" id="KAA8887016.1"/>
    </source>
</evidence>
<dbReference type="InterPro" id="IPR002557">
    <property type="entry name" value="Chitin-bd_dom"/>
</dbReference>
<feature type="domain" description="Chitin-binding type-2" evidence="2">
    <location>
        <begin position="65"/>
        <end position="116"/>
    </location>
</feature>
<dbReference type="SUPFAM" id="SSF57625">
    <property type="entry name" value="Invertebrate chitin-binding proteins"/>
    <property type="match status" value="1"/>
</dbReference>
<gene>
    <name evidence="3" type="ORF">F3087_19020</name>
</gene>
<dbReference type="RefSeq" id="WP_150403347.1">
    <property type="nucleotide sequence ID" value="NZ_VXLC01000008.1"/>
</dbReference>
<dbReference type="InterPro" id="IPR036508">
    <property type="entry name" value="Chitin-bd_dom_sf"/>
</dbReference>
<keyword evidence="1" id="KW-0812">Transmembrane</keyword>
<name>A0A5N0EDM5_9NOCA</name>
<evidence type="ECO:0000256" key="1">
    <source>
        <dbReference type="SAM" id="Phobius"/>
    </source>
</evidence>
<evidence type="ECO:0000259" key="2">
    <source>
        <dbReference type="Pfam" id="PF01607"/>
    </source>
</evidence>
<dbReference type="GO" id="GO:0008061">
    <property type="term" value="F:chitin binding"/>
    <property type="evidence" value="ECO:0007669"/>
    <property type="project" value="InterPro"/>
</dbReference>
<evidence type="ECO:0000313" key="4">
    <source>
        <dbReference type="Proteomes" id="UP000323876"/>
    </source>
</evidence>
<organism evidence="3 4">
    <name type="scientific">Nocardia colli</name>
    <dbReference type="NCBI Taxonomy" id="2545717"/>
    <lineage>
        <taxon>Bacteria</taxon>
        <taxon>Bacillati</taxon>
        <taxon>Actinomycetota</taxon>
        <taxon>Actinomycetes</taxon>
        <taxon>Mycobacteriales</taxon>
        <taxon>Nocardiaceae</taxon>
        <taxon>Nocardia</taxon>
    </lineage>
</organism>
<reference evidence="3 4" key="1">
    <citation type="submission" date="2019-09" db="EMBL/GenBank/DDBJ databases">
        <authorList>
            <person name="Wang X."/>
        </authorList>
    </citation>
    <scope>NUCLEOTIDE SEQUENCE [LARGE SCALE GENOMIC DNA]</scope>
    <source>
        <strain evidence="3 4">CICC 11023</strain>
    </source>
</reference>
<dbReference type="EMBL" id="VXLC01000008">
    <property type="protein sequence ID" value="KAA8887016.1"/>
    <property type="molecule type" value="Genomic_DNA"/>
</dbReference>
<keyword evidence="1" id="KW-1133">Transmembrane helix</keyword>
<dbReference type="Gene3D" id="3.20.20.80">
    <property type="entry name" value="Glycosidases"/>
    <property type="match status" value="1"/>
</dbReference>
<comment type="caution">
    <text evidence="3">The sequence shown here is derived from an EMBL/GenBank/DDBJ whole genome shotgun (WGS) entry which is preliminary data.</text>
</comment>
<keyword evidence="1" id="KW-0472">Membrane</keyword>
<keyword evidence="4" id="KW-1185">Reference proteome</keyword>
<dbReference type="OrthoDB" id="4570350at2"/>
<dbReference type="Pfam" id="PF01607">
    <property type="entry name" value="CBM_14"/>
    <property type="match status" value="1"/>
</dbReference>
<accession>A0A5N0EDM5</accession>
<feature type="transmembrane region" description="Helical" evidence="1">
    <location>
        <begin position="12"/>
        <end position="38"/>
    </location>
</feature>
<sequence length="119" mass="12840">MNSNSLVCRTGVLAAGTVMAVLPSLGVAALTLGTLAVVDVPDGSGRDVAARQYAVVPTDAGSDFCQGRAEGYYADPEDRAGFYRCLHSGTRHMATYQFRCGDESWYDDERLVCVARNRR</sequence>